<dbReference type="PANTHER" id="PTHR43289:SF6">
    <property type="entry name" value="SERINE_THREONINE-PROTEIN KINASE NEKL-3"/>
    <property type="match status" value="1"/>
</dbReference>
<dbReference type="SUPFAM" id="SSF56112">
    <property type="entry name" value="Protein kinase-like (PK-like)"/>
    <property type="match status" value="1"/>
</dbReference>
<proteinExistence type="predicted"/>
<keyword evidence="3 7" id="KW-0418">Kinase</keyword>
<evidence type="ECO:0000256" key="5">
    <source>
        <dbReference type="SAM" id="Phobius"/>
    </source>
</evidence>
<dbReference type="CDD" id="cd14014">
    <property type="entry name" value="STKc_PknB_like"/>
    <property type="match status" value="1"/>
</dbReference>
<dbReference type="Proteomes" id="UP000464178">
    <property type="component" value="Chromosome"/>
</dbReference>
<dbReference type="Gene3D" id="1.10.510.10">
    <property type="entry name" value="Transferase(Phosphotransferase) domain 1"/>
    <property type="match status" value="1"/>
</dbReference>
<reference evidence="7 8" key="1">
    <citation type="submission" date="2019-05" db="EMBL/GenBank/DDBJ databases">
        <authorList>
            <consortium name="Science for Life Laboratories"/>
        </authorList>
    </citation>
    <scope>NUCLEOTIDE SEQUENCE [LARGE SCALE GENOMIC DNA]</scope>
    <source>
        <strain evidence="7">Soil9</strain>
    </source>
</reference>
<dbReference type="EMBL" id="LR593886">
    <property type="protein sequence ID" value="VTR99919.1"/>
    <property type="molecule type" value="Genomic_DNA"/>
</dbReference>
<gene>
    <name evidence="7" type="ORF">SOIL9_83570</name>
</gene>
<dbReference type="PANTHER" id="PTHR43289">
    <property type="entry name" value="MITOGEN-ACTIVATED PROTEIN KINASE KINASE KINASE 20-RELATED"/>
    <property type="match status" value="1"/>
</dbReference>
<evidence type="ECO:0000256" key="3">
    <source>
        <dbReference type="ARBA" id="ARBA00022777"/>
    </source>
</evidence>
<feature type="transmembrane region" description="Helical" evidence="5">
    <location>
        <begin position="373"/>
        <end position="396"/>
    </location>
</feature>
<evidence type="ECO:0000256" key="1">
    <source>
        <dbReference type="ARBA" id="ARBA00022679"/>
    </source>
</evidence>
<evidence type="ECO:0000313" key="7">
    <source>
        <dbReference type="EMBL" id="VTR99919.1"/>
    </source>
</evidence>
<dbReference type="GO" id="GO:0005524">
    <property type="term" value="F:ATP binding"/>
    <property type="evidence" value="ECO:0007669"/>
    <property type="project" value="UniProtKB-KW"/>
</dbReference>
<dbReference type="InterPro" id="IPR011009">
    <property type="entry name" value="Kinase-like_dom_sf"/>
</dbReference>
<evidence type="ECO:0000259" key="6">
    <source>
        <dbReference type="PROSITE" id="PS50011"/>
    </source>
</evidence>
<accession>A0A6P2DIL5</accession>
<sequence length="668" mass="72123">MGINPITCPQCSRLILPESGDGCSVCAKTRRVDPRAETDVPEITEPRARVRSTPPAPEVLPPNPPGLVLSHLLGRGGVGAVYLARDVETKRQVAVKLLHVPGDSGAVGRLQVEVETLASLTHPNVVTVFAAKLQQNPPHYTMEFASPGTLSRFVAARGPLAPRDAAKLIQDVAHGTHAANQAQIIHRDIKPGNVLLQFKNGTADSSAPVDLATLQLADVEPKLSDFGLAKQLDRTVSFTQNTGVLGTPGFMAPEQVTGASVVEAAADVYGLGATLYYALTGQAPFEEPELHKIVGQIEHVEPTRIRIVRPEISVDLEAIVHKCLEKEPSARYATAEELAADLGRFLEGKPVLAKPLTPLRRARKAVLRNRGSLAGAALLVCALVGVFALGISLSTWPPVAGAPLPPSPDSIEYIEAQLAARQPVTLVKDSGKPVWHKWVLDSAEFVPDKANAPCAFSTRDLSMLDLCRDTMVDRYRIRAELSQADVIRTPDGRTRDPGGHEIGLYFGRQTALGDNDWRSQVAFLIKFTEFSRPTPPGFPPPGQEAARLVHVCVPKSPTVSPLPRYMGSASVPFTQANQTPGPWRTIEVDVTPAGIAARWIRPDNTEAQFRPLPIAEVQTKYSKPHEELNNLIPDNGIKYPAWNARGAIGVWGYRSVVAVRNVTLTPLP</sequence>
<keyword evidence="8" id="KW-1185">Reference proteome</keyword>
<dbReference type="InterPro" id="IPR000719">
    <property type="entry name" value="Prot_kinase_dom"/>
</dbReference>
<evidence type="ECO:0000256" key="4">
    <source>
        <dbReference type="ARBA" id="ARBA00022840"/>
    </source>
</evidence>
<evidence type="ECO:0000313" key="8">
    <source>
        <dbReference type="Proteomes" id="UP000464178"/>
    </source>
</evidence>
<dbReference type="Gene3D" id="3.30.200.20">
    <property type="entry name" value="Phosphorylase Kinase, domain 1"/>
    <property type="match status" value="1"/>
</dbReference>
<keyword evidence="5" id="KW-0472">Membrane</keyword>
<keyword evidence="5" id="KW-1133">Transmembrane helix</keyword>
<dbReference type="KEGG" id="gms:SOIL9_83570"/>
<evidence type="ECO:0000256" key="2">
    <source>
        <dbReference type="ARBA" id="ARBA00022741"/>
    </source>
</evidence>
<keyword evidence="2" id="KW-0547">Nucleotide-binding</keyword>
<dbReference type="PROSITE" id="PS50011">
    <property type="entry name" value="PROTEIN_KINASE_DOM"/>
    <property type="match status" value="1"/>
</dbReference>
<keyword evidence="7" id="KW-0723">Serine/threonine-protein kinase</keyword>
<dbReference type="Pfam" id="PF00069">
    <property type="entry name" value="Pkinase"/>
    <property type="match status" value="1"/>
</dbReference>
<dbReference type="AlphaFoldDB" id="A0A6P2DIL5"/>
<dbReference type="GO" id="GO:0004674">
    <property type="term" value="F:protein serine/threonine kinase activity"/>
    <property type="evidence" value="ECO:0007669"/>
    <property type="project" value="UniProtKB-KW"/>
</dbReference>
<feature type="domain" description="Protein kinase" evidence="6">
    <location>
        <begin position="67"/>
        <end position="346"/>
    </location>
</feature>
<name>A0A6P2DIL5_9BACT</name>
<keyword evidence="4" id="KW-0067">ATP-binding</keyword>
<protein>
    <recommendedName>
        <fullName evidence="6">Protein kinase domain-containing protein</fullName>
    </recommendedName>
</protein>
<keyword evidence="5" id="KW-0812">Transmembrane</keyword>
<dbReference type="InterPro" id="IPR008271">
    <property type="entry name" value="Ser/Thr_kinase_AS"/>
</dbReference>
<dbReference type="SMART" id="SM00220">
    <property type="entry name" value="S_TKc"/>
    <property type="match status" value="1"/>
</dbReference>
<keyword evidence="1" id="KW-0808">Transferase</keyword>
<dbReference type="PROSITE" id="PS00108">
    <property type="entry name" value="PROTEIN_KINASE_ST"/>
    <property type="match status" value="1"/>
</dbReference>
<organism evidence="7 8">
    <name type="scientific">Gemmata massiliana</name>
    <dbReference type="NCBI Taxonomy" id="1210884"/>
    <lineage>
        <taxon>Bacteria</taxon>
        <taxon>Pseudomonadati</taxon>
        <taxon>Planctomycetota</taxon>
        <taxon>Planctomycetia</taxon>
        <taxon>Gemmatales</taxon>
        <taxon>Gemmataceae</taxon>
        <taxon>Gemmata</taxon>
    </lineage>
</organism>